<protein>
    <submittedName>
        <fullName evidence="1">Uncharacterized protein</fullName>
    </submittedName>
</protein>
<evidence type="ECO:0000313" key="2">
    <source>
        <dbReference type="Proteomes" id="UP001063166"/>
    </source>
</evidence>
<organism evidence="1 2">
    <name type="scientific">Lyophyllum shimeji</name>
    <name type="common">Hon-shimeji</name>
    <name type="synonym">Tricholoma shimeji</name>
    <dbReference type="NCBI Taxonomy" id="47721"/>
    <lineage>
        <taxon>Eukaryota</taxon>
        <taxon>Fungi</taxon>
        <taxon>Dikarya</taxon>
        <taxon>Basidiomycota</taxon>
        <taxon>Agaricomycotina</taxon>
        <taxon>Agaricomycetes</taxon>
        <taxon>Agaricomycetidae</taxon>
        <taxon>Agaricales</taxon>
        <taxon>Tricholomatineae</taxon>
        <taxon>Lyophyllaceae</taxon>
        <taxon>Lyophyllum</taxon>
    </lineage>
</organism>
<proteinExistence type="predicted"/>
<keyword evidence="2" id="KW-1185">Reference proteome</keyword>
<name>A0A9P3UKM2_LYOSH</name>
<evidence type="ECO:0000313" key="1">
    <source>
        <dbReference type="EMBL" id="GLB34645.1"/>
    </source>
</evidence>
<reference evidence="1" key="1">
    <citation type="submission" date="2022-07" db="EMBL/GenBank/DDBJ databases">
        <title>The genome of Lyophyllum shimeji provides insight into the initial evolution of ectomycorrhizal fungal genome.</title>
        <authorList>
            <person name="Kobayashi Y."/>
            <person name="Shibata T."/>
            <person name="Hirakawa H."/>
            <person name="Shigenobu S."/>
            <person name="Nishiyama T."/>
            <person name="Yamada A."/>
            <person name="Hasebe M."/>
            <person name="Kawaguchi M."/>
        </authorList>
    </citation>
    <scope>NUCLEOTIDE SEQUENCE</scope>
    <source>
        <strain evidence="1">AT787</strain>
    </source>
</reference>
<accession>A0A9P3UKM2</accession>
<dbReference type="EMBL" id="BRPK01000002">
    <property type="protein sequence ID" value="GLB34645.1"/>
    <property type="molecule type" value="Genomic_DNA"/>
</dbReference>
<dbReference type="Proteomes" id="UP001063166">
    <property type="component" value="Unassembled WGS sequence"/>
</dbReference>
<comment type="caution">
    <text evidence="1">The sequence shown here is derived from an EMBL/GenBank/DDBJ whole genome shotgun (WGS) entry which is preliminary data.</text>
</comment>
<gene>
    <name evidence="1" type="ORF">LshimejAT787_0202100</name>
</gene>
<dbReference type="AlphaFoldDB" id="A0A9P3UKM2"/>
<sequence length="124" mass="13473">MRLLVSYPITTRMTRKDASISMLATRLLSASWTPFLVPATPSISDPTNLTTFVNLGSTESASKSHGYAPATLVRICQPASHPTYGADGRLLTHYGLARSRAIWKQATVADDTLSYSLACQLAYH</sequence>